<keyword evidence="1" id="KW-0472">Membrane</keyword>
<proteinExistence type="predicted"/>
<name>A0A1F2PLB9_9FIRM</name>
<dbReference type="Proteomes" id="UP000176244">
    <property type="component" value="Unassembled WGS sequence"/>
</dbReference>
<dbReference type="RefSeq" id="WP_070370353.1">
    <property type="nucleotide sequence ID" value="NZ_LKEU01000020.1"/>
</dbReference>
<evidence type="ECO:0000256" key="1">
    <source>
        <dbReference type="SAM" id="Phobius"/>
    </source>
</evidence>
<feature type="transmembrane region" description="Helical" evidence="1">
    <location>
        <begin position="42"/>
        <end position="59"/>
    </location>
</feature>
<dbReference type="EMBL" id="LKEU01000020">
    <property type="protein sequence ID" value="OFV71511.1"/>
    <property type="molecule type" value="Genomic_DNA"/>
</dbReference>
<dbReference type="OrthoDB" id="1779069at2"/>
<organism evidence="2 3">
    <name type="scientific">Acetobacterium wieringae</name>
    <dbReference type="NCBI Taxonomy" id="52694"/>
    <lineage>
        <taxon>Bacteria</taxon>
        <taxon>Bacillati</taxon>
        <taxon>Bacillota</taxon>
        <taxon>Clostridia</taxon>
        <taxon>Eubacteriales</taxon>
        <taxon>Eubacteriaceae</taxon>
        <taxon>Acetobacterium</taxon>
    </lineage>
</organism>
<dbReference type="AlphaFoldDB" id="A0A1F2PLB9"/>
<sequence>MALKLKNVKEAVVKPFVLWHAKLVSSEAEEMKADSGSIIEGAGMWIVGLLGVALFLYGFRDIIGNTILPSITTNIQTLFSNIPKP</sequence>
<reference evidence="2 3" key="1">
    <citation type="submission" date="2015-09" db="EMBL/GenBank/DDBJ databases">
        <title>Genome sequence of Acetobacterium wieringae DSM 1911.</title>
        <authorList>
            <person name="Poehlein A."/>
            <person name="Bengelsdorf F.R."/>
            <person name="Schiel-Bengelsdorf B."/>
            <person name="Duerre P."/>
            <person name="Daniel R."/>
        </authorList>
    </citation>
    <scope>NUCLEOTIDE SEQUENCE [LARGE SCALE GENOMIC DNA]</scope>
    <source>
        <strain evidence="2 3">DSM 1911</strain>
    </source>
</reference>
<protein>
    <submittedName>
        <fullName evidence="2">Uncharacterized protein</fullName>
    </submittedName>
</protein>
<gene>
    <name evidence="2" type="ORF">ACWI_10110</name>
</gene>
<evidence type="ECO:0000313" key="2">
    <source>
        <dbReference type="EMBL" id="OFV71511.1"/>
    </source>
</evidence>
<dbReference type="STRING" id="52694.ACWI_10110"/>
<comment type="caution">
    <text evidence="2">The sequence shown here is derived from an EMBL/GenBank/DDBJ whole genome shotgun (WGS) entry which is preliminary data.</text>
</comment>
<keyword evidence="1" id="KW-0812">Transmembrane</keyword>
<evidence type="ECO:0000313" key="3">
    <source>
        <dbReference type="Proteomes" id="UP000176244"/>
    </source>
</evidence>
<keyword evidence="1" id="KW-1133">Transmembrane helix</keyword>
<accession>A0A1F2PLB9</accession>